<evidence type="ECO:0000256" key="5">
    <source>
        <dbReference type="ARBA" id="ARBA00022989"/>
    </source>
</evidence>
<dbReference type="InterPro" id="IPR020966">
    <property type="entry name" value="ALMT"/>
</dbReference>
<keyword evidence="6" id="KW-0406">Ion transport</keyword>
<feature type="transmembrane region" description="Helical" evidence="9">
    <location>
        <begin position="31"/>
        <end position="50"/>
    </location>
</feature>
<dbReference type="Pfam" id="PF11744">
    <property type="entry name" value="ALMT"/>
    <property type="match status" value="1"/>
</dbReference>
<keyword evidence="8" id="KW-0407">Ion channel</keyword>
<dbReference type="EMBL" id="BDDD01000652">
    <property type="protein sequence ID" value="GAV68703.1"/>
    <property type="molecule type" value="Genomic_DNA"/>
</dbReference>
<dbReference type="Proteomes" id="UP000187406">
    <property type="component" value="Unassembled WGS sequence"/>
</dbReference>
<keyword evidence="4 9" id="KW-0812">Transmembrane</keyword>
<evidence type="ECO:0000256" key="6">
    <source>
        <dbReference type="ARBA" id="ARBA00023065"/>
    </source>
</evidence>
<dbReference type="GO" id="GO:0034220">
    <property type="term" value="P:monoatomic ion transmembrane transport"/>
    <property type="evidence" value="ECO:0007669"/>
    <property type="project" value="UniProtKB-KW"/>
</dbReference>
<evidence type="ECO:0000256" key="9">
    <source>
        <dbReference type="SAM" id="Phobius"/>
    </source>
</evidence>
<sequence>KRMAQEEELNNTMEERIEVADGSSEILVPQAGSASSAWIGIKVLIAMLALKVWTFLKKTWDLAVDDCRKVIHWLKVAMALTLVSLFYYMRPLYDGVAGNVMWAVMTVVVVFVLWVSATPYKGLNRVFATSLAGFLAIGVHLVASQSGEDLQPLIVGVPQFLFASAITFSRYIPVKDQFDYGATIFILTFSLVAVSGYQVDKLFVIAHERISTIIIGTSLCIAIIMLVCPIWAGEELHNLITANIDKLDSSLDGRVAEYFTEIRKLSDDNEDESPKKLLGYRCVLSSKATEDSMANFARWEPAHGHFNFRHPWKQYLKMGALTRNCAYCIEALNSCINAENQVPDFLKKHLSTDCLGVSSNSSSAMREIKTMKKSSAVDMIVGKMNSSVQEVQNDLESLSSLYNPQSLPEAGIPESSKPETDSKTAATIPLLEIIPVLTFASLVMKIATRIEAIVDAIEELTNLDEFEIACHEIKTISPYEQKDEKTMITLQRV</sequence>
<gene>
    <name evidence="10" type="ORF">CFOL_v3_12206</name>
</gene>
<dbReference type="InParanoid" id="A0A1Q3BLW1"/>
<feature type="transmembrane region" description="Helical" evidence="9">
    <location>
        <begin position="150"/>
        <end position="168"/>
    </location>
</feature>
<keyword evidence="3" id="KW-0813">Transport</keyword>
<name>A0A1Q3BLW1_CEPFO</name>
<proteinExistence type="inferred from homology"/>
<evidence type="ECO:0000313" key="10">
    <source>
        <dbReference type="EMBL" id="GAV68703.1"/>
    </source>
</evidence>
<dbReference type="GO" id="GO:0015743">
    <property type="term" value="P:malate transport"/>
    <property type="evidence" value="ECO:0007669"/>
    <property type="project" value="InterPro"/>
</dbReference>
<organism evidence="10 11">
    <name type="scientific">Cephalotus follicularis</name>
    <name type="common">Albany pitcher plant</name>
    <dbReference type="NCBI Taxonomy" id="3775"/>
    <lineage>
        <taxon>Eukaryota</taxon>
        <taxon>Viridiplantae</taxon>
        <taxon>Streptophyta</taxon>
        <taxon>Embryophyta</taxon>
        <taxon>Tracheophyta</taxon>
        <taxon>Spermatophyta</taxon>
        <taxon>Magnoliopsida</taxon>
        <taxon>eudicotyledons</taxon>
        <taxon>Gunneridae</taxon>
        <taxon>Pentapetalae</taxon>
        <taxon>rosids</taxon>
        <taxon>fabids</taxon>
        <taxon>Oxalidales</taxon>
        <taxon>Cephalotaceae</taxon>
        <taxon>Cephalotus</taxon>
    </lineage>
</organism>
<protein>
    <submittedName>
        <fullName evidence="10">ALMT domain-containing protein</fullName>
    </submittedName>
</protein>
<feature type="transmembrane region" description="Helical" evidence="9">
    <location>
        <begin position="180"/>
        <end position="198"/>
    </location>
</feature>
<evidence type="ECO:0000256" key="1">
    <source>
        <dbReference type="ARBA" id="ARBA00004141"/>
    </source>
</evidence>
<feature type="non-terminal residue" evidence="10">
    <location>
        <position position="1"/>
    </location>
</feature>
<comment type="subcellular location">
    <subcellularLocation>
        <location evidence="1">Membrane</location>
        <topology evidence="1">Multi-pass membrane protein</topology>
    </subcellularLocation>
</comment>
<evidence type="ECO:0000256" key="3">
    <source>
        <dbReference type="ARBA" id="ARBA00022448"/>
    </source>
</evidence>
<keyword evidence="5 9" id="KW-1133">Transmembrane helix</keyword>
<reference evidence="11" key="1">
    <citation type="submission" date="2016-04" db="EMBL/GenBank/DDBJ databases">
        <title>Cephalotus genome sequencing.</title>
        <authorList>
            <person name="Fukushima K."/>
            <person name="Hasebe M."/>
            <person name="Fang X."/>
        </authorList>
    </citation>
    <scope>NUCLEOTIDE SEQUENCE [LARGE SCALE GENOMIC DNA]</scope>
    <source>
        <strain evidence="11">cv. St1</strain>
    </source>
</reference>
<keyword evidence="11" id="KW-1185">Reference proteome</keyword>
<comment type="similarity">
    <text evidence="2">Belongs to the aromatic acid exporter (TC 2.A.85) family.</text>
</comment>
<dbReference type="PANTHER" id="PTHR31086">
    <property type="entry name" value="ALUMINUM-ACTIVATED MALATE TRANSPORTER 10"/>
    <property type="match status" value="1"/>
</dbReference>
<evidence type="ECO:0000256" key="8">
    <source>
        <dbReference type="ARBA" id="ARBA00023303"/>
    </source>
</evidence>
<feature type="transmembrane region" description="Helical" evidence="9">
    <location>
        <begin position="70"/>
        <end position="89"/>
    </location>
</feature>
<keyword evidence="7 9" id="KW-0472">Membrane</keyword>
<dbReference type="AlphaFoldDB" id="A0A1Q3BLW1"/>
<comment type="caution">
    <text evidence="10">The sequence shown here is derived from an EMBL/GenBank/DDBJ whole genome shotgun (WGS) entry which is preliminary data.</text>
</comment>
<feature type="transmembrane region" description="Helical" evidence="9">
    <location>
        <begin position="126"/>
        <end position="144"/>
    </location>
</feature>
<evidence type="ECO:0000313" key="11">
    <source>
        <dbReference type="Proteomes" id="UP000187406"/>
    </source>
</evidence>
<feature type="transmembrane region" description="Helical" evidence="9">
    <location>
        <begin position="210"/>
        <end position="232"/>
    </location>
</feature>
<dbReference type="OrthoDB" id="68611at2759"/>
<evidence type="ECO:0000256" key="2">
    <source>
        <dbReference type="ARBA" id="ARBA00007079"/>
    </source>
</evidence>
<accession>A0A1Q3BLW1</accession>
<dbReference type="STRING" id="3775.A0A1Q3BLW1"/>
<evidence type="ECO:0000256" key="7">
    <source>
        <dbReference type="ARBA" id="ARBA00023136"/>
    </source>
</evidence>
<dbReference type="GO" id="GO:0016020">
    <property type="term" value="C:membrane"/>
    <property type="evidence" value="ECO:0007669"/>
    <property type="project" value="UniProtKB-SubCell"/>
</dbReference>
<feature type="non-terminal residue" evidence="10">
    <location>
        <position position="493"/>
    </location>
</feature>
<evidence type="ECO:0000256" key="4">
    <source>
        <dbReference type="ARBA" id="ARBA00022692"/>
    </source>
</evidence>
<feature type="transmembrane region" description="Helical" evidence="9">
    <location>
        <begin position="95"/>
        <end position="114"/>
    </location>
</feature>